<dbReference type="EMBL" id="MTKO01000077">
    <property type="protein sequence ID" value="RWX45504.1"/>
    <property type="molecule type" value="Genomic_DNA"/>
</dbReference>
<feature type="signal peptide" evidence="1">
    <location>
        <begin position="1"/>
        <end position="26"/>
    </location>
</feature>
<evidence type="ECO:0000256" key="1">
    <source>
        <dbReference type="SAM" id="SignalP"/>
    </source>
</evidence>
<feature type="chain" id="PRO_5019020334" evidence="1">
    <location>
        <begin position="27"/>
        <end position="64"/>
    </location>
</feature>
<accession>A0A444IXB4</accession>
<dbReference type="Proteomes" id="UP000287853">
    <property type="component" value="Unassembled WGS sequence"/>
</dbReference>
<proteinExistence type="predicted"/>
<organism evidence="2 3">
    <name type="scientific">Candidatus Electrothrix aarhusensis</name>
    <dbReference type="NCBI Taxonomy" id="1859131"/>
    <lineage>
        <taxon>Bacteria</taxon>
        <taxon>Pseudomonadati</taxon>
        <taxon>Thermodesulfobacteriota</taxon>
        <taxon>Desulfobulbia</taxon>
        <taxon>Desulfobulbales</taxon>
        <taxon>Desulfobulbaceae</taxon>
        <taxon>Candidatus Electrothrix</taxon>
    </lineage>
</organism>
<evidence type="ECO:0000313" key="3">
    <source>
        <dbReference type="Proteomes" id="UP000287853"/>
    </source>
</evidence>
<gene>
    <name evidence="2" type="ORF">H206_02167</name>
</gene>
<keyword evidence="3" id="KW-1185">Reference proteome</keyword>
<comment type="caution">
    <text evidence="2">The sequence shown here is derived from an EMBL/GenBank/DDBJ whole genome shotgun (WGS) entry which is preliminary data.</text>
</comment>
<evidence type="ECO:0000313" key="2">
    <source>
        <dbReference type="EMBL" id="RWX45504.1"/>
    </source>
</evidence>
<name>A0A444IXB4_9BACT</name>
<sequence>MKKAYIFSIVFSLLLLSVPVIIPVMAAGATEKTAKTTEVPVPDMVNMVDLGAHKCIPCKMMLRS</sequence>
<protein>
    <submittedName>
        <fullName evidence="2">Thioredoxin 1</fullName>
    </submittedName>
</protein>
<reference evidence="2 3" key="1">
    <citation type="submission" date="2017-01" db="EMBL/GenBank/DDBJ databases">
        <title>The cable genome- insights into the physiology and evolution of filamentous bacteria capable of sulfide oxidation via long distance electron transfer.</title>
        <authorList>
            <person name="Schreiber L."/>
            <person name="Bjerg J.T."/>
            <person name="Boggild A."/>
            <person name="Van De Vossenberg J."/>
            <person name="Meysman F."/>
            <person name="Nielsen L.P."/>
            <person name="Schramm A."/>
            <person name="Kjeldsen K.U."/>
        </authorList>
    </citation>
    <scope>NUCLEOTIDE SEQUENCE [LARGE SCALE GENOMIC DNA]</scope>
    <source>
        <strain evidence="2">MCF</strain>
    </source>
</reference>
<dbReference type="AlphaFoldDB" id="A0A444IXB4"/>
<keyword evidence="1" id="KW-0732">Signal</keyword>